<dbReference type="GO" id="GO:0016887">
    <property type="term" value="F:ATP hydrolysis activity"/>
    <property type="evidence" value="ECO:0007669"/>
    <property type="project" value="RHEA"/>
</dbReference>
<keyword evidence="3 11" id="KW-0378">Hydrolase</keyword>
<reference evidence="15" key="1">
    <citation type="submission" date="2016-10" db="EMBL/GenBank/DDBJ databases">
        <authorList>
            <person name="Varghese N."/>
            <person name="Submissions S."/>
        </authorList>
    </citation>
    <scope>NUCLEOTIDE SEQUENCE [LARGE SCALE GENOMIC DNA]</scope>
    <source>
        <strain evidence="15">DSM 45789</strain>
    </source>
</reference>
<feature type="domain" description="UvrD-like helicase C-terminal" evidence="13">
    <location>
        <begin position="278"/>
        <end position="537"/>
    </location>
</feature>
<dbReference type="PROSITE" id="PS51198">
    <property type="entry name" value="UVRD_HELICASE_ATP_BIND"/>
    <property type="match status" value="1"/>
</dbReference>
<dbReference type="GO" id="GO:0005524">
    <property type="term" value="F:ATP binding"/>
    <property type="evidence" value="ECO:0007669"/>
    <property type="project" value="UniProtKB-UniRule"/>
</dbReference>
<evidence type="ECO:0000256" key="3">
    <source>
        <dbReference type="ARBA" id="ARBA00022801"/>
    </source>
</evidence>
<keyword evidence="15" id="KW-1185">Reference proteome</keyword>
<comment type="catalytic activity">
    <reaction evidence="8">
        <text>Couples ATP hydrolysis with the unwinding of duplex DNA by translocating in the 3'-5' direction.</text>
        <dbReference type="EC" id="5.6.2.4"/>
    </reaction>
</comment>
<sequence>MTMISQAISTVKLHPDQMKAITAGEGTTVVFAGPGSGKTTVLTQRVCTLLERGISPEQILVVTFTRAAAGEMQHRITTLTNKTRGLILGTFHSIFLRLFRQKGVSIPHLLNDREQRMWIRELLNEKEQPSDEEGVATTLSQIGFCKGNMVLPERMKVKKQQNQLFRDLFQAYEKKKEAQNVWDYDDILLAFCGWLKEEHNPLRGSFSHILVDEFQDINRVQYESLKLLLADEGSLFAVGDDDQSIYGFRGSDPRFMQELNRRPKSRQVVLSVNHRSTDVIVAAGQELIRHNRMRQEKKLIGTGQTGKKPDLLQPIDEEEEAAKIIASLDDSVKTAVLYRTSTQARAVIDALVRKGIPFAASMGDALFYRRWQIKDLFAYLSLVENPNDLDSLVRIMNKPKRYLFGEEWIDAVWNQSQTMRGSLLDALPEIPGIETYQKKYLSQLKKQVTSLQGLGVGEAIQRIRQDIGYDRFLTAYAKDLGQEVMSLMEPVEELAVAARSFQGIQELLDHANRVEEALRKPASHPRIHLMTLHRAKGLEFDRVFLIGLHAMTIPHRRSIQVAEHRKNAAWEEERRLLYVGMTRAKQELLLSVSRTRQGRRVGPSPFLKEMGFGEEVPAKEETFSPKWNAQRINHQGSKEQPQLQYAGEVLTIGSKVSHQRWGEGEVIAVETLTGSTPGRKVALRFQQETISLHYELSRQLGLIKVPSK</sequence>
<dbReference type="InterPro" id="IPR014016">
    <property type="entry name" value="UvrD-like_ATP-bd"/>
</dbReference>
<evidence type="ECO:0000256" key="6">
    <source>
        <dbReference type="ARBA" id="ARBA00023125"/>
    </source>
</evidence>
<dbReference type="PANTHER" id="PTHR11070:SF2">
    <property type="entry name" value="ATP-DEPENDENT DNA HELICASE SRS2"/>
    <property type="match status" value="1"/>
</dbReference>
<dbReference type="InterPro" id="IPR013986">
    <property type="entry name" value="DExx_box_DNA_helicase_dom_sf"/>
</dbReference>
<evidence type="ECO:0000256" key="4">
    <source>
        <dbReference type="ARBA" id="ARBA00022806"/>
    </source>
</evidence>
<dbReference type="GO" id="GO:0043138">
    <property type="term" value="F:3'-5' DNA helicase activity"/>
    <property type="evidence" value="ECO:0007669"/>
    <property type="project" value="UniProtKB-EC"/>
</dbReference>
<keyword evidence="5 11" id="KW-0067">ATP-binding</keyword>
<dbReference type="InterPro" id="IPR014017">
    <property type="entry name" value="DNA_helicase_UvrD-like_C"/>
</dbReference>
<dbReference type="EC" id="5.6.2.4" evidence="9"/>
<dbReference type="AlphaFoldDB" id="A0A1I6TRA8"/>
<keyword evidence="4 11" id="KW-0347">Helicase</keyword>
<evidence type="ECO:0000259" key="13">
    <source>
        <dbReference type="PROSITE" id="PS51217"/>
    </source>
</evidence>
<dbReference type="Gene3D" id="1.10.486.10">
    <property type="entry name" value="PCRA, domain 4"/>
    <property type="match status" value="1"/>
</dbReference>
<proteinExistence type="inferred from homology"/>
<dbReference type="GO" id="GO:0000725">
    <property type="term" value="P:recombinational repair"/>
    <property type="evidence" value="ECO:0007669"/>
    <property type="project" value="TreeGrafter"/>
</dbReference>
<evidence type="ECO:0000256" key="5">
    <source>
        <dbReference type="ARBA" id="ARBA00022840"/>
    </source>
</evidence>
<dbReference type="GO" id="GO:0003677">
    <property type="term" value="F:DNA binding"/>
    <property type="evidence" value="ECO:0007669"/>
    <property type="project" value="UniProtKB-KW"/>
</dbReference>
<dbReference type="RefSeq" id="WP_091838287.1">
    <property type="nucleotide sequence ID" value="NZ_FPAA01000011.1"/>
</dbReference>
<dbReference type="OrthoDB" id="9810135at2"/>
<organism evidence="14 15">
    <name type="scientific">Marininema halotolerans</name>
    <dbReference type="NCBI Taxonomy" id="1155944"/>
    <lineage>
        <taxon>Bacteria</taxon>
        <taxon>Bacillati</taxon>
        <taxon>Bacillota</taxon>
        <taxon>Bacilli</taxon>
        <taxon>Bacillales</taxon>
        <taxon>Thermoactinomycetaceae</taxon>
        <taxon>Marininema</taxon>
    </lineage>
</organism>
<evidence type="ECO:0000313" key="15">
    <source>
        <dbReference type="Proteomes" id="UP000198660"/>
    </source>
</evidence>
<evidence type="ECO:0000313" key="14">
    <source>
        <dbReference type="EMBL" id="SFS91725.1"/>
    </source>
</evidence>
<gene>
    <name evidence="14" type="ORF">SAMN05444972_1114</name>
</gene>
<dbReference type="Gene3D" id="3.40.50.300">
    <property type="entry name" value="P-loop containing nucleotide triphosphate hydrolases"/>
    <property type="match status" value="2"/>
</dbReference>
<dbReference type="PROSITE" id="PS51217">
    <property type="entry name" value="UVRD_HELICASE_CTER"/>
    <property type="match status" value="1"/>
</dbReference>
<evidence type="ECO:0000256" key="11">
    <source>
        <dbReference type="PROSITE-ProRule" id="PRU00560"/>
    </source>
</evidence>
<dbReference type="InterPro" id="IPR027417">
    <property type="entry name" value="P-loop_NTPase"/>
</dbReference>
<keyword evidence="7" id="KW-0413">Isomerase</keyword>
<evidence type="ECO:0000256" key="9">
    <source>
        <dbReference type="ARBA" id="ARBA00034808"/>
    </source>
</evidence>
<keyword evidence="2 11" id="KW-0547">Nucleotide-binding</keyword>
<dbReference type="CDD" id="cd17932">
    <property type="entry name" value="DEXQc_UvrD"/>
    <property type="match status" value="1"/>
</dbReference>
<evidence type="ECO:0000256" key="7">
    <source>
        <dbReference type="ARBA" id="ARBA00023235"/>
    </source>
</evidence>
<feature type="binding site" evidence="11">
    <location>
        <begin position="32"/>
        <end position="39"/>
    </location>
    <ligand>
        <name>ATP</name>
        <dbReference type="ChEBI" id="CHEBI:30616"/>
    </ligand>
</feature>
<dbReference type="Pfam" id="PF00580">
    <property type="entry name" value="UvrD-helicase"/>
    <property type="match status" value="1"/>
</dbReference>
<dbReference type="EMBL" id="FPAA01000011">
    <property type="protein sequence ID" value="SFS91725.1"/>
    <property type="molecule type" value="Genomic_DNA"/>
</dbReference>
<keyword evidence="6" id="KW-0238">DNA-binding</keyword>
<evidence type="ECO:0000256" key="2">
    <source>
        <dbReference type="ARBA" id="ARBA00022741"/>
    </source>
</evidence>
<dbReference type="Pfam" id="PF13361">
    <property type="entry name" value="UvrD_C"/>
    <property type="match status" value="1"/>
</dbReference>
<dbReference type="Proteomes" id="UP000198660">
    <property type="component" value="Unassembled WGS sequence"/>
</dbReference>
<feature type="domain" description="UvrD-like helicase ATP-binding" evidence="12">
    <location>
        <begin position="11"/>
        <end position="277"/>
    </location>
</feature>
<name>A0A1I6TRA8_9BACL</name>
<comment type="catalytic activity">
    <reaction evidence="10">
        <text>ATP + H2O = ADP + phosphate + H(+)</text>
        <dbReference type="Rhea" id="RHEA:13065"/>
        <dbReference type="ChEBI" id="CHEBI:15377"/>
        <dbReference type="ChEBI" id="CHEBI:15378"/>
        <dbReference type="ChEBI" id="CHEBI:30616"/>
        <dbReference type="ChEBI" id="CHEBI:43474"/>
        <dbReference type="ChEBI" id="CHEBI:456216"/>
        <dbReference type="EC" id="5.6.2.4"/>
    </reaction>
</comment>
<dbReference type="SUPFAM" id="SSF52540">
    <property type="entry name" value="P-loop containing nucleoside triphosphate hydrolases"/>
    <property type="match status" value="1"/>
</dbReference>
<accession>A0A1I6TRA8</accession>
<comment type="similarity">
    <text evidence="1">Belongs to the helicase family. UvrD subfamily.</text>
</comment>
<evidence type="ECO:0000256" key="10">
    <source>
        <dbReference type="ARBA" id="ARBA00048988"/>
    </source>
</evidence>
<evidence type="ECO:0000256" key="1">
    <source>
        <dbReference type="ARBA" id="ARBA00009922"/>
    </source>
</evidence>
<protein>
    <recommendedName>
        <fullName evidence="9">DNA 3'-5' helicase</fullName>
        <ecNumber evidence="9">5.6.2.4</ecNumber>
    </recommendedName>
</protein>
<evidence type="ECO:0000259" key="12">
    <source>
        <dbReference type="PROSITE" id="PS51198"/>
    </source>
</evidence>
<dbReference type="InterPro" id="IPR000212">
    <property type="entry name" value="DNA_helicase_UvrD/REP"/>
</dbReference>
<dbReference type="PANTHER" id="PTHR11070">
    <property type="entry name" value="UVRD / RECB / PCRA DNA HELICASE FAMILY MEMBER"/>
    <property type="match status" value="1"/>
</dbReference>
<evidence type="ECO:0000256" key="8">
    <source>
        <dbReference type="ARBA" id="ARBA00034617"/>
    </source>
</evidence>
<dbReference type="Gene3D" id="1.10.10.160">
    <property type="match status" value="1"/>
</dbReference>